<feature type="compositionally biased region" description="Acidic residues" evidence="1">
    <location>
        <begin position="555"/>
        <end position="570"/>
    </location>
</feature>
<feature type="region of interest" description="Disordered" evidence="1">
    <location>
        <begin position="269"/>
        <end position="441"/>
    </location>
</feature>
<protein>
    <recommendedName>
        <fullName evidence="4">Chromo domain-containing protein</fullName>
    </recommendedName>
</protein>
<dbReference type="Proteomes" id="UP001174691">
    <property type="component" value="Unassembled WGS sequence"/>
</dbReference>
<feature type="region of interest" description="Disordered" evidence="1">
    <location>
        <begin position="540"/>
        <end position="590"/>
    </location>
</feature>
<gene>
    <name evidence="2" type="ORF">NKR19_g1012</name>
</gene>
<feature type="region of interest" description="Disordered" evidence="1">
    <location>
        <begin position="122"/>
        <end position="241"/>
    </location>
</feature>
<name>A0AA38S815_9PEZI</name>
<dbReference type="AlphaFoldDB" id="A0AA38S815"/>
<organism evidence="2 3">
    <name type="scientific">Coniochaeta hoffmannii</name>
    <dbReference type="NCBI Taxonomy" id="91930"/>
    <lineage>
        <taxon>Eukaryota</taxon>
        <taxon>Fungi</taxon>
        <taxon>Dikarya</taxon>
        <taxon>Ascomycota</taxon>
        <taxon>Pezizomycotina</taxon>
        <taxon>Sordariomycetes</taxon>
        <taxon>Sordariomycetidae</taxon>
        <taxon>Coniochaetales</taxon>
        <taxon>Coniochaetaceae</taxon>
        <taxon>Coniochaeta</taxon>
    </lineage>
</organism>
<feature type="compositionally biased region" description="Basic and acidic residues" evidence="1">
    <location>
        <begin position="188"/>
        <end position="197"/>
    </location>
</feature>
<sequence length="604" mass="65660">MAAQQPGRVKKFRRVSIEIPLPSRRGQPKRLYRAGPPPPPIALVPPRDSTAYIVNKLVLPSHQKFPDLAHTQRRLYYTVGWTDLPSARIAVLASRILDYVSPREVEEWEYNDFLRREEEKKLAQEKVAATPKKKKRKSGRPRKGPAESQREAEAAATEELAGLDTETEAILAEKSAAGGPSLSTPSKRKLEELLRDTEAEETGTDDENAALRRQLYSEGEEAGSRSEAQYGDEMDIDSEAVDLIEPAAAGASSRASSLAAPLLRASFARASPAPSTSQKPSSADSSSVAFPSAPPSLPGTRDKAPPAVQVVQSGTKGKEAVASATRALTPQREPKTGSRASTRTNTPQTSPYFSARSTNGASGPRRESTGFTPVITARPMSGRASSATQPPLSTPKPKNPSTPRSPQSPATEKRSSAKKRRKPKHSEEAEQEWKVKRLEADKYDYDDGGNLVRYFKVLWDGDWPAWQNPSWEPEANVSEDLKEEYLRKKEAKMKDGYLTAGGRSSAVAAKSSPARGGGVRPPPFLPKKRYSSVAEAFEGGIDEVGDAGGKGIRQEEEDDDDGDGEEEFVVTDEPQGKLDKGSRPNYSGFDQNLASYRYSVGKGG</sequence>
<feature type="compositionally biased region" description="Acidic residues" evidence="1">
    <location>
        <begin position="230"/>
        <end position="241"/>
    </location>
</feature>
<keyword evidence="3" id="KW-1185">Reference proteome</keyword>
<feature type="compositionally biased region" description="Basic and acidic residues" evidence="1">
    <location>
        <begin position="144"/>
        <end position="153"/>
    </location>
</feature>
<feature type="compositionally biased region" description="Basic and acidic residues" evidence="1">
    <location>
        <begin position="425"/>
        <end position="441"/>
    </location>
</feature>
<dbReference type="CDD" id="cd00024">
    <property type="entry name" value="CD_CSD"/>
    <property type="match status" value="1"/>
</dbReference>
<comment type="caution">
    <text evidence="2">The sequence shown here is derived from an EMBL/GenBank/DDBJ whole genome shotgun (WGS) entry which is preliminary data.</text>
</comment>
<evidence type="ECO:0000256" key="1">
    <source>
        <dbReference type="SAM" id="MobiDB-lite"/>
    </source>
</evidence>
<evidence type="ECO:0008006" key="4">
    <source>
        <dbReference type="Google" id="ProtNLM"/>
    </source>
</evidence>
<accession>A0AA38S815</accession>
<feature type="compositionally biased region" description="Low complexity" evidence="1">
    <location>
        <begin position="154"/>
        <end position="164"/>
    </location>
</feature>
<feature type="compositionally biased region" description="Polar residues" evidence="1">
    <location>
        <begin position="338"/>
        <end position="361"/>
    </location>
</feature>
<feature type="compositionally biased region" description="Low complexity" evidence="1">
    <location>
        <begin position="269"/>
        <end position="291"/>
    </location>
</feature>
<feature type="compositionally biased region" description="Polar residues" evidence="1">
    <location>
        <begin position="401"/>
        <end position="410"/>
    </location>
</feature>
<evidence type="ECO:0000313" key="3">
    <source>
        <dbReference type="Proteomes" id="UP001174691"/>
    </source>
</evidence>
<proteinExistence type="predicted"/>
<feature type="region of interest" description="Disordered" evidence="1">
    <location>
        <begin position="501"/>
        <end position="527"/>
    </location>
</feature>
<evidence type="ECO:0000313" key="2">
    <source>
        <dbReference type="EMBL" id="KAJ9164747.1"/>
    </source>
</evidence>
<feature type="compositionally biased region" description="Acidic residues" evidence="1">
    <location>
        <begin position="198"/>
        <end position="208"/>
    </location>
</feature>
<dbReference type="EMBL" id="JANBVN010000009">
    <property type="protein sequence ID" value="KAJ9164747.1"/>
    <property type="molecule type" value="Genomic_DNA"/>
</dbReference>
<reference evidence="2" key="1">
    <citation type="submission" date="2022-07" db="EMBL/GenBank/DDBJ databases">
        <title>Fungi with potential for degradation of polypropylene.</title>
        <authorList>
            <person name="Gostincar C."/>
        </authorList>
    </citation>
    <scope>NUCLEOTIDE SEQUENCE</scope>
    <source>
        <strain evidence="2">EXF-13287</strain>
    </source>
</reference>
<dbReference type="Gene3D" id="2.40.50.40">
    <property type="match status" value="1"/>
</dbReference>
<feature type="compositionally biased region" description="Basic residues" evidence="1">
    <location>
        <begin position="131"/>
        <end position="143"/>
    </location>
</feature>